<keyword evidence="1" id="KW-1133">Transmembrane helix</keyword>
<comment type="caution">
    <text evidence="2">The sequence shown here is derived from an EMBL/GenBank/DDBJ whole genome shotgun (WGS) entry which is preliminary data.</text>
</comment>
<evidence type="ECO:0000256" key="1">
    <source>
        <dbReference type="SAM" id="Phobius"/>
    </source>
</evidence>
<protein>
    <submittedName>
        <fullName evidence="2">Uncharacterized protein</fullName>
    </submittedName>
</protein>
<reference evidence="2" key="1">
    <citation type="submission" date="2016-10" db="EMBL/GenBank/DDBJ databases">
        <title>CRISPR-Cas defence system in Roseofilum reptotaenium: evidence of a bacteriophage-cyanobacterium arms race in the coral black band disease.</title>
        <authorList>
            <person name="Buerger P."/>
            <person name="Wood-Charlson E.M."/>
            <person name="Weynberg K.D."/>
            <person name="Willis B."/>
            <person name="Van Oppen M.J."/>
        </authorList>
    </citation>
    <scope>NUCLEOTIDE SEQUENCE [LARGE SCALE GENOMIC DNA]</scope>
    <source>
        <strain evidence="2">AO1-A</strain>
    </source>
</reference>
<organism evidence="2 3">
    <name type="scientific">Roseofilum reptotaenium AO1-A</name>
    <dbReference type="NCBI Taxonomy" id="1925591"/>
    <lineage>
        <taxon>Bacteria</taxon>
        <taxon>Bacillati</taxon>
        <taxon>Cyanobacteriota</taxon>
        <taxon>Cyanophyceae</taxon>
        <taxon>Desertifilales</taxon>
        <taxon>Desertifilaceae</taxon>
        <taxon>Roseofilum</taxon>
    </lineage>
</organism>
<name>A0A1L9QLK3_9CYAN</name>
<keyword evidence="1" id="KW-0812">Transmembrane</keyword>
<evidence type="ECO:0000313" key="2">
    <source>
        <dbReference type="EMBL" id="OJJ19767.1"/>
    </source>
</evidence>
<dbReference type="EMBL" id="MLAW01000050">
    <property type="protein sequence ID" value="OJJ19767.1"/>
    <property type="molecule type" value="Genomic_DNA"/>
</dbReference>
<evidence type="ECO:0000313" key="3">
    <source>
        <dbReference type="Proteomes" id="UP000183940"/>
    </source>
</evidence>
<dbReference type="STRING" id="1925591.BI308_21275"/>
<accession>A0A1L9QLK3</accession>
<dbReference type="AlphaFoldDB" id="A0A1L9QLK3"/>
<feature type="transmembrane region" description="Helical" evidence="1">
    <location>
        <begin position="23"/>
        <end position="43"/>
    </location>
</feature>
<keyword evidence="3" id="KW-1185">Reference proteome</keyword>
<dbReference type="Proteomes" id="UP000183940">
    <property type="component" value="Unassembled WGS sequence"/>
</dbReference>
<gene>
    <name evidence="2" type="ORF">BI308_21275</name>
</gene>
<keyword evidence="1" id="KW-0472">Membrane</keyword>
<sequence>MLESLENKPVPSRVEQRQKLHKYVFICVGVLGLFLATFPLAYWRVAQSDQFNSGPFNSLTPEQSQKSEFE</sequence>
<proteinExistence type="predicted"/>